<dbReference type="AlphaFoldDB" id="A0A183A792"/>
<proteinExistence type="predicted"/>
<name>A0A183A792_9TREM</name>
<evidence type="ECO:0000313" key="3">
    <source>
        <dbReference type="WBParaSite" id="ECPE_0000283001-mRNA-1"/>
    </source>
</evidence>
<sequence length="165" mass="17419">MLYAPCLDVVDEGVESVREGGAADDIPSLFFGCFCCGAAAGAAFLSGVEMTFFTTVAGAMGVREFFGSGKLAGRAVIFEEADKEGHWVCVGFEVAGASTVAFVARSVQPCRGVTTFVGHFGGLPGFRIGLAGVVRELKSFSLSQVWRFLNSLLLRLLTIASRTFV</sequence>
<protein>
    <submittedName>
        <fullName evidence="1 3">Uncharacterized protein</fullName>
    </submittedName>
</protein>
<reference evidence="3" key="1">
    <citation type="submission" date="2016-06" db="UniProtKB">
        <authorList>
            <consortium name="WormBaseParasite"/>
        </authorList>
    </citation>
    <scope>IDENTIFICATION</scope>
</reference>
<gene>
    <name evidence="1" type="ORF">ECPE_LOCUS2827</name>
</gene>
<accession>A0A183A792</accession>
<organism evidence="3">
    <name type="scientific">Echinostoma caproni</name>
    <dbReference type="NCBI Taxonomy" id="27848"/>
    <lineage>
        <taxon>Eukaryota</taxon>
        <taxon>Metazoa</taxon>
        <taxon>Spiralia</taxon>
        <taxon>Lophotrochozoa</taxon>
        <taxon>Platyhelminthes</taxon>
        <taxon>Trematoda</taxon>
        <taxon>Digenea</taxon>
        <taxon>Plagiorchiida</taxon>
        <taxon>Echinostomata</taxon>
        <taxon>Echinostomatoidea</taxon>
        <taxon>Echinostomatidae</taxon>
        <taxon>Echinostoma</taxon>
    </lineage>
</organism>
<dbReference type="Proteomes" id="UP000272942">
    <property type="component" value="Unassembled WGS sequence"/>
</dbReference>
<keyword evidence="2" id="KW-1185">Reference proteome</keyword>
<evidence type="ECO:0000313" key="1">
    <source>
        <dbReference type="EMBL" id="VDP67549.1"/>
    </source>
</evidence>
<evidence type="ECO:0000313" key="2">
    <source>
        <dbReference type="Proteomes" id="UP000272942"/>
    </source>
</evidence>
<dbReference type="WBParaSite" id="ECPE_0000283001-mRNA-1">
    <property type="protein sequence ID" value="ECPE_0000283001-mRNA-1"/>
    <property type="gene ID" value="ECPE_0000283001"/>
</dbReference>
<dbReference type="EMBL" id="UZAN01039885">
    <property type="protein sequence ID" value="VDP67549.1"/>
    <property type="molecule type" value="Genomic_DNA"/>
</dbReference>
<reference evidence="1 2" key="2">
    <citation type="submission" date="2018-11" db="EMBL/GenBank/DDBJ databases">
        <authorList>
            <consortium name="Pathogen Informatics"/>
        </authorList>
    </citation>
    <scope>NUCLEOTIDE SEQUENCE [LARGE SCALE GENOMIC DNA]</scope>
    <source>
        <strain evidence="1 2">Egypt</strain>
    </source>
</reference>